<sequence>MLSPYWGFSISPDMRAYSLTKLFLDSSTAEFDDQVLKQRLSLGNPDQVLHPDKNRAPVDIVTDYLSHVLNFVWRALRSKFGLELNSLPVQLQFSIPATWSEQGNRLSRHAILQAWDFRRPQDRLTMMSEPEAAAKSVHADLRSNSMLQTGDGILVCDCGSGTVVRLPVPVFHHDWNPTVKALLTIHIKDIASYLVTDPTRAKCGGAAIDSRLFDLMRARLHEEAFKHLNYLIGSEGEFMTEFEKVKRGFQSPRDGPFSLPLHIRRGAAACRLPYFNQKSEFILTGKDVQSLFDRVIRNIIGLINSQMAAAERECGRPVINKLVLVGGLASSPYLQRELHRCFGVGGRMLSMTLTPGEPTMAVAHGSALAAMQEVQARRVRTPRHYGIGSSAHPEAEVEWVITKDKLYEHGRIYTPGYPWSYQLYQEGHAQVMTIPLYSCELSSPPPTTRFSGVTLEGFILVDFSCLKLGLLPRGGATSRMLVEPDDFVKYCFDAENRTLSFGVEVLGKLIGQKTLQLRF</sequence>
<dbReference type="AlphaFoldDB" id="A0A9W9WJM0"/>
<proteinExistence type="predicted"/>
<accession>A0A9W9WJM0</accession>
<gene>
    <name evidence="1" type="ORF">N7530_009962</name>
</gene>
<organism evidence="1 2">
    <name type="scientific">Penicillium desertorum</name>
    <dbReference type="NCBI Taxonomy" id="1303715"/>
    <lineage>
        <taxon>Eukaryota</taxon>
        <taxon>Fungi</taxon>
        <taxon>Dikarya</taxon>
        <taxon>Ascomycota</taxon>
        <taxon>Pezizomycotina</taxon>
        <taxon>Eurotiomycetes</taxon>
        <taxon>Eurotiomycetidae</taxon>
        <taxon>Eurotiales</taxon>
        <taxon>Aspergillaceae</taxon>
        <taxon>Penicillium</taxon>
    </lineage>
</organism>
<evidence type="ECO:0000313" key="1">
    <source>
        <dbReference type="EMBL" id="KAJ5466175.1"/>
    </source>
</evidence>
<reference evidence="1" key="1">
    <citation type="submission" date="2022-12" db="EMBL/GenBank/DDBJ databases">
        <authorList>
            <person name="Petersen C."/>
        </authorList>
    </citation>
    <scope>NUCLEOTIDE SEQUENCE</scope>
    <source>
        <strain evidence="1">IBT 17660</strain>
    </source>
</reference>
<comment type="caution">
    <text evidence="1">The sequence shown here is derived from an EMBL/GenBank/DDBJ whole genome shotgun (WGS) entry which is preliminary data.</text>
</comment>
<dbReference type="CDD" id="cd10170">
    <property type="entry name" value="ASKHA_NBD_HSP70"/>
    <property type="match status" value="1"/>
</dbReference>
<dbReference type="SUPFAM" id="SSF53067">
    <property type="entry name" value="Actin-like ATPase domain"/>
    <property type="match status" value="1"/>
</dbReference>
<dbReference type="Gene3D" id="3.90.640.10">
    <property type="entry name" value="Actin, Chain A, domain 4"/>
    <property type="match status" value="1"/>
</dbReference>
<evidence type="ECO:0000313" key="2">
    <source>
        <dbReference type="Proteomes" id="UP001147760"/>
    </source>
</evidence>
<dbReference type="PANTHER" id="PTHR14187">
    <property type="entry name" value="ALPHA KINASE/ELONGATION FACTOR 2 KINASE"/>
    <property type="match status" value="1"/>
</dbReference>
<keyword evidence="2" id="KW-1185">Reference proteome</keyword>
<dbReference type="OrthoDB" id="2963168at2759"/>
<dbReference type="InterPro" id="IPR043129">
    <property type="entry name" value="ATPase_NBD"/>
</dbReference>
<dbReference type="Gene3D" id="3.30.420.40">
    <property type="match status" value="2"/>
</dbReference>
<protein>
    <submittedName>
        <fullName evidence="1">Actin-like ATPase domain-containing protein</fullName>
    </submittedName>
</protein>
<dbReference type="EMBL" id="JAPWDO010000006">
    <property type="protein sequence ID" value="KAJ5466175.1"/>
    <property type="molecule type" value="Genomic_DNA"/>
</dbReference>
<dbReference type="Proteomes" id="UP001147760">
    <property type="component" value="Unassembled WGS sequence"/>
</dbReference>
<name>A0A9W9WJM0_9EURO</name>
<dbReference type="PANTHER" id="PTHR14187:SF5">
    <property type="entry name" value="HEAT SHOCK 70 KDA PROTEIN 12A"/>
    <property type="match status" value="1"/>
</dbReference>
<reference evidence="1" key="2">
    <citation type="journal article" date="2023" name="IMA Fungus">
        <title>Comparative genomic study of the Penicillium genus elucidates a diverse pangenome and 15 lateral gene transfer events.</title>
        <authorList>
            <person name="Petersen C."/>
            <person name="Sorensen T."/>
            <person name="Nielsen M.R."/>
            <person name="Sondergaard T.E."/>
            <person name="Sorensen J.L."/>
            <person name="Fitzpatrick D.A."/>
            <person name="Frisvad J.C."/>
            <person name="Nielsen K.L."/>
        </authorList>
    </citation>
    <scope>NUCLEOTIDE SEQUENCE</scope>
    <source>
        <strain evidence="1">IBT 17660</strain>
    </source>
</reference>